<keyword evidence="4" id="KW-0496">Mitochondrion</keyword>
<comment type="similarity">
    <text evidence="2">Belongs to the mitochondrion-specific ribosomal protein mL49 family.</text>
</comment>
<evidence type="ECO:0000256" key="1">
    <source>
        <dbReference type="ARBA" id="ARBA00004173"/>
    </source>
</evidence>
<protein>
    <recommendedName>
        <fullName evidence="6">Large ribosomal subunit protein mL49</fullName>
    </recommendedName>
</protein>
<dbReference type="EMBL" id="KB467942">
    <property type="protein sequence ID" value="PCH38269.1"/>
    <property type="molecule type" value="Genomic_DNA"/>
</dbReference>
<reference evidence="8 9" key="1">
    <citation type="journal article" date="2012" name="Science">
        <title>The Paleozoic origin of enzymatic lignin decomposition reconstructed from 31 fungal genomes.</title>
        <authorList>
            <person name="Floudas D."/>
            <person name="Binder M."/>
            <person name="Riley R."/>
            <person name="Barry K."/>
            <person name="Blanchette R.A."/>
            <person name="Henrissat B."/>
            <person name="Martinez A.T."/>
            <person name="Otillar R."/>
            <person name="Spatafora J.W."/>
            <person name="Yadav J.S."/>
            <person name="Aerts A."/>
            <person name="Benoit I."/>
            <person name="Boyd A."/>
            <person name="Carlson A."/>
            <person name="Copeland A."/>
            <person name="Coutinho P.M."/>
            <person name="de Vries R.P."/>
            <person name="Ferreira P."/>
            <person name="Findley K."/>
            <person name="Foster B."/>
            <person name="Gaskell J."/>
            <person name="Glotzer D."/>
            <person name="Gorecki P."/>
            <person name="Heitman J."/>
            <person name="Hesse C."/>
            <person name="Hori C."/>
            <person name="Igarashi K."/>
            <person name="Jurgens J.A."/>
            <person name="Kallen N."/>
            <person name="Kersten P."/>
            <person name="Kohler A."/>
            <person name="Kuees U."/>
            <person name="Kumar T.K.A."/>
            <person name="Kuo A."/>
            <person name="LaButti K."/>
            <person name="Larrondo L.F."/>
            <person name="Lindquist E."/>
            <person name="Ling A."/>
            <person name="Lombard V."/>
            <person name="Lucas S."/>
            <person name="Lundell T."/>
            <person name="Martin R."/>
            <person name="McLaughlin D.J."/>
            <person name="Morgenstern I."/>
            <person name="Morin E."/>
            <person name="Murat C."/>
            <person name="Nagy L.G."/>
            <person name="Nolan M."/>
            <person name="Ohm R.A."/>
            <person name="Patyshakuliyeva A."/>
            <person name="Rokas A."/>
            <person name="Ruiz-Duenas F.J."/>
            <person name="Sabat G."/>
            <person name="Salamov A."/>
            <person name="Samejima M."/>
            <person name="Schmutz J."/>
            <person name="Slot J.C."/>
            <person name="St John F."/>
            <person name="Stenlid J."/>
            <person name="Sun H."/>
            <person name="Sun S."/>
            <person name="Syed K."/>
            <person name="Tsang A."/>
            <person name="Wiebenga A."/>
            <person name="Young D."/>
            <person name="Pisabarro A."/>
            <person name="Eastwood D.C."/>
            <person name="Martin F."/>
            <person name="Cullen D."/>
            <person name="Grigoriev I.V."/>
            <person name="Hibbett D.S."/>
        </authorList>
    </citation>
    <scope>NUCLEOTIDE SEQUENCE [LARGE SCALE GENOMIC DNA]</scope>
    <source>
        <strain evidence="8 9">MD-104</strain>
    </source>
</reference>
<gene>
    <name evidence="8" type="ORF">WOLCODRAFT_130801</name>
</gene>
<keyword evidence="3" id="KW-0689">Ribosomal protein</keyword>
<dbReference type="InterPro" id="IPR007740">
    <property type="entry name" value="Ribosomal_mL49"/>
</dbReference>
<keyword evidence="5" id="KW-0687">Ribonucleoprotein</keyword>
<evidence type="ECO:0000313" key="9">
    <source>
        <dbReference type="Proteomes" id="UP000218811"/>
    </source>
</evidence>
<feature type="region of interest" description="Disordered" evidence="7">
    <location>
        <begin position="24"/>
        <end position="59"/>
    </location>
</feature>
<dbReference type="PANTHER" id="PTHR13477">
    <property type="entry name" value="MITOCHONDRIAL 39S RIBOSOMAL PROTEIN L49"/>
    <property type="match status" value="1"/>
</dbReference>
<dbReference type="GO" id="GO:0005762">
    <property type="term" value="C:mitochondrial large ribosomal subunit"/>
    <property type="evidence" value="ECO:0007669"/>
    <property type="project" value="TreeGrafter"/>
</dbReference>
<organism evidence="8 9">
    <name type="scientific">Wolfiporia cocos (strain MD-104)</name>
    <name type="common">Brown rot fungus</name>
    <dbReference type="NCBI Taxonomy" id="742152"/>
    <lineage>
        <taxon>Eukaryota</taxon>
        <taxon>Fungi</taxon>
        <taxon>Dikarya</taxon>
        <taxon>Basidiomycota</taxon>
        <taxon>Agaricomycotina</taxon>
        <taxon>Agaricomycetes</taxon>
        <taxon>Polyporales</taxon>
        <taxon>Phaeolaceae</taxon>
        <taxon>Wolfiporia</taxon>
    </lineage>
</organism>
<evidence type="ECO:0000256" key="4">
    <source>
        <dbReference type="ARBA" id="ARBA00023128"/>
    </source>
</evidence>
<keyword evidence="9" id="KW-1185">Reference proteome</keyword>
<comment type="subcellular location">
    <subcellularLocation>
        <location evidence="1">Mitochondrion</location>
    </subcellularLocation>
</comment>
<dbReference type="STRING" id="742152.A0A2H3JHN2"/>
<proteinExistence type="inferred from homology"/>
<dbReference type="OMA" id="RCANPKK"/>
<dbReference type="PANTHER" id="PTHR13477:SF0">
    <property type="entry name" value="LARGE RIBOSOMAL SUBUNIT PROTEIN ML49"/>
    <property type="match status" value="1"/>
</dbReference>
<evidence type="ECO:0000256" key="3">
    <source>
        <dbReference type="ARBA" id="ARBA00022980"/>
    </source>
</evidence>
<evidence type="ECO:0000256" key="5">
    <source>
        <dbReference type="ARBA" id="ARBA00023274"/>
    </source>
</evidence>
<dbReference type="Proteomes" id="UP000218811">
    <property type="component" value="Unassembled WGS sequence"/>
</dbReference>
<evidence type="ECO:0000256" key="2">
    <source>
        <dbReference type="ARBA" id="ARBA00005677"/>
    </source>
</evidence>
<dbReference type="GO" id="GO:0006412">
    <property type="term" value="P:translation"/>
    <property type="evidence" value="ECO:0007669"/>
    <property type="project" value="InterPro"/>
</dbReference>
<dbReference type="Pfam" id="PF05046">
    <property type="entry name" value="Img2"/>
    <property type="match status" value="1"/>
</dbReference>
<evidence type="ECO:0000313" key="8">
    <source>
        <dbReference type="EMBL" id="PCH38269.1"/>
    </source>
</evidence>
<accession>A0A2H3JHN2</accession>
<sequence>MSKLFQCLLSTPARQARSYSQAAAPSTALAAPTSPPAQAPRLPYHVPRNTRGSMPVYTDIRNGGTKELTLIRNIEGSIDALAHDLAQTLHPPESPEATRMKIKSIKSKHLVLSGGRWKHDVIRWLVSKGF</sequence>
<name>A0A2H3JHN2_WOLCO</name>
<dbReference type="Gene3D" id="3.30.780.10">
    <property type="entry name" value="SUI1-like domain"/>
    <property type="match status" value="1"/>
</dbReference>
<dbReference type="OrthoDB" id="19439at2759"/>
<dbReference type="AlphaFoldDB" id="A0A2H3JHN2"/>
<evidence type="ECO:0000256" key="7">
    <source>
        <dbReference type="SAM" id="MobiDB-lite"/>
    </source>
</evidence>
<dbReference type="GO" id="GO:0003735">
    <property type="term" value="F:structural constituent of ribosome"/>
    <property type="evidence" value="ECO:0007669"/>
    <property type="project" value="InterPro"/>
</dbReference>
<evidence type="ECO:0000256" key="6">
    <source>
        <dbReference type="ARBA" id="ARBA00035191"/>
    </source>
</evidence>